<dbReference type="InterPro" id="IPR027417">
    <property type="entry name" value="P-loop_NTPase"/>
</dbReference>
<dbReference type="GO" id="GO:0003677">
    <property type="term" value="F:DNA binding"/>
    <property type="evidence" value="ECO:0007669"/>
    <property type="project" value="UniProtKB-KW"/>
</dbReference>
<dbReference type="GO" id="GO:0009035">
    <property type="term" value="F:type I site-specific deoxyribonuclease activity"/>
    <property type="evidence" value="ECO:0007669"/>
    <property type="project" value="UniProtKB-EC"/>
</dbReference>
<evidence type="ECO:0000256" key="7">
    <source>
        <dbReference type="ARBA" id="ARBA00022759"/>
    </source>
</evidence>
<evidence type="ECO:0000313" key="13">
    <source>
        <dbReference type="EMBL" id="MBE9041778.1"/>
    </source>
</evidence>
<dbReference type="PANTHER" id="PTHR30195:SF15">
    <property type="entry name" value="TYPE I RESTRICTION ENZYME HINDI ENDONUCLEASE SUBUNIT"/>
    <property type="match status" value="1"/>
</dbReference>
<dbReference type="InterPro" id="IPR004473">
    <property type="entry name" value="Restrct_endonuc_typeI_HsdR"/>
</dbReference>
<dbReference type="PROSITE" id="PS51192">
    <property type="entry name" value="HELICASE_ATP_BIND_1"/>
    <property type="match status" value="1"/>
</dbReference>
<evidence type="ECO:0000256" key="9">
    <source>
        <dbReference type="ARBA" id="ARBA00022840"/>
    </source>
</evidence>
<dbReference type="Pfam" id="PF18766">
    <property type="entry name" value="SWI2_SNF2"/>
    <property type="match status" value="1"/>
</dbReference>
<dbReference type="InterPro" id="IPR055180">
    <property type="entry name" value="HsdR_RecA-like_helicase_dom_2"/>
</dbReference>
<feature type="domain" description="Helicase ATP-binding" evidence="12">
    <location>
        <begin position="285"/>
        <end position="470"/>
    </location>
</feature>
<keyword evidence="9 11" id="KW-0067">ATP-binding</keyword>
<keyword evidence="10 11" id="KW-0238">DNA-binding</keyword>
<dbReference type="CDD" id="cd18030">
    <property type="entry name" value="DEXHc_RE_I_HsdR"/>
    <property type="match status" value="1"/>
</dbReference>
<evidence type="ECO:0000256" key="10">
    <source>
        <dbReference type="ARBA" id="ARBA00023125"/>
    </source>
</evidence>
<comment type="subunit">
    <text evidence="3 11">The type I restriction/modification system is composed of three polypeptides R, M and S.</text>
</comment>
<evidence type="ECO:0000313" key="14">
    <source>
        <dbReference type="Proteomes" id="UP000621799"/>
    </source>
</evidence>
<dbReference type="AlphaFoldDB" id="A0A928VYU1"/>
<sequence length="706" mass="79849">MAAITESVIEEATLSWLQSLDYTILSGDQIAPKAPTSERQTYADTILVERLQTALEVINPTIPFAAIEEAIGKITRTDSPNLIENNRRFHKLLTEGVDVEYQRDRRTIYDKVWLVDFTHPENNDWLAVNQLTVIENKNNRRPDVVIFINGLPLAVIELKNPTTETATIQGAFNQLQTYKTDISSLFPYNELFIVSDGTEARVGTLTADWEWFMPWRTIDGDTIAPKKQAELEVLLKGIFAKHRLLDLLRYFITFEVDGDTITKKIAGYHQYHAVNKAIESTVAATAETGDKKVGVIWHTQGSGKSLTMTFYAGKIVRHRALNNPSLVVLTDRNDLDDQLFNTFCASSDLLRQTPTQADNREHLQDLLQVASGGIVFTTIQKFAPEPGQTYPTLSERRNIIFIADEAHRSQYGLNARVVRKPDEEEAYLSYGFAKHLRDGLPNASFIGFTGTPIEATDKNTPAVFGNYIDIYDIQRAVEDEATVKIYYEGRLAKIQLDESERPHIDTEFEEVTETEEQTAKEKLKSKCARLEALVGSERRIAQIAEDIVTHFENRLASIEGKAMIVCMSRRICVDLYNAIIQLRPDWHHEDDDKGANKVVMTGSAADDGKMQPHIRNKRRRKALAKRFKNPANEMKLVIVRDMWLTGFDAPCLHTLYVDKPMRGHGLMQAIARGNRVFKDKPGGLVVDYLGIADQLREALHHYTAGD</sequence>
<evidence type="ECO:0000256" key="2">
    <source>
        <dbReference type="ARBA" id="ARBA00008598"/>
    </source>
</evidence>
<gene>
    <name evidence="13" type="ORF">IQ235_13410</name>
</gene>
<dbReference type="InterPro" id="IPR014001">
    <property type="entry name" value="Helicase_ATP-bd"/>
</dbReference>
<dbReference type="NCBIfam" id="TIGR00348">
    <property type="entry name" value="hsdR"/>
    <property type="match status" value="1"/>
</dbReference>
<evidence type="ECO:0000256" key="8">
    <source>
        <dbReference type="ARBA" id="ARBA00022801"/>
    </source>
</evidence>
<dbReference type="Pfam" id="PF22679">
    <property type="entry name" value="T1R_D3-like"/>
    <property type="match status" value="1"/>
</dbReference>
<comment type="function">
    <text evidence="11">Subunit R is required for both nuclease and ATPase activities, but not for modification.</text>
</comment>
<dbReference type="InterPro" id="IPR040980">
    <property type="entry name" value="SWI2_SNF2"/>
</dbReference>
<proteinExistence type="inferred from homology"/>
<comment type="caution">
    <text evidence="13">The sequence shown here is derived from an EMBL/GenBank/DDBJ whole genome shotgun (WGS) entry which is preliminary data.</text>
</comment>
<dbReference type="InterPro" id="IPR007409">
    <property type="entry name" value="Restrct_endonuc_type1_HsdR_N"/>
</dbReference>
<dbReference type="GO" id="GO:0009307">
    <property type="term" value="P:DNA restriction-modification system"/>
    <property type="evidence" value="ECO:0007669"/>
    <property type="project" value="UniProtKB-KW"/>
</dbReference>
<evidence type="ECO:0000256" key="4">
    <source>
        <dbReference type="ARBA" id="ARBA00022722"/>
    </source>
</evidence>
<name>A0A928VYU1_9CYAN</name>
<organism evidence="13 14">
    <name type="scientific">Zarconia navalis LEGE 11467</name>
    <dbReference type="NCBI Taxonomy" id="1828826"/>
    <lineage>
        <taxon>Bacteria</taxon>
        <taxon>Bacillati</taxon>
        <taxon>Cyanobacteriota</taxon>
        <taxon>Cyanophyceae</taxon>
        <taxon>Oscillatoriophycideae</taxon>
        <taxon>Oscillatoriales</taxon>
        <taxon>Oscillatoriales incertae sedis</taxon>
        <taxon>Zarconia</taxon>
        <taxon>Zarconia navalis</taxon>
    </lineage>
</organism>
<dbReference type="InterPro" id="IPR051268">
    <property type="entry name" value="Type-I_R_enzyme_R_subunit"/>
</dbReference>
<keyword evidence="7 13" id="KW-0255">Endonuclease</keyword>
<dbReference type="SMART" id="SM00487">
    <property type="entry name" value="DEXDc"/>
    <property type="match status" value="1"/>
</dbReference>
<evidence type="ECO:0000256" key="3">
    <source>
        <dbReference type="ARBA" id="ARBA00011296"/>
    </source>
</evidence>
<dbReference type="Gene3D" id="3.40.50.300">
    <property type="entry name" value="P-loop containing nucleotide triphosphate hydrolases"/>
    <property type="match status" value="3"/>
</dbReference>
<dbReference type="SUPFAM" id="SSF52540">
    <property type="entry name" value="P-loop containing nucleoside triphosphate hydrolases"/>
    <property type="match status" value="2"/>
</dbReference>
<evidence type="ECO:0000256" key="5">
    <source>
        <dbReference type="ARBA" id="ARBA00022741"/>
    </source>
</evidence>
<keyword evidence="4" id="KW-0540">Nuclease</keyword>
<evidence type="ECO:0000259" key="12">
    <source>
        <dbReference type="PROSITE" id="PS51192"/>
    </source>
</evidence>
<keyword evidence="8 11" id="KW-0378">Hydrolase</keyword>
<evidence type="ECO:0000256" key="11">
    <source>
        <dbReference type="RuleBase" id="RU364115"/>
    </source>
</evidence>
<dbReference type="RefSeq" id="WP_264321973.1">
    <property type="nucleotide sequence ID" value="NZ_JADEXN010000245.1"/>
</dbReference>
<dbReference type="Pfam" id="PF04313">
    <property type="entry name" value="HSDR_N"/>
    <property type="match status" value="1"/>
</dbReference>
<accession>A0A928VYU1</accession>
<keyword evidence="14" id="KW-1185">Reference proteome</keyword>
<dbReference type="CDD" id="cd22332">
    <property type="entry name" value="HsdR_N"/>
    <property type="match status" value="1"/>
</dbReference>
<keyword evidence="6 11" id="KW-0680">Restriction system</keyword>
<protein>
    <recommendedName>
        <fullName evidence="11">Type I restriction enzyme endonuclease subunit</fullName>
        <shortName evidence="11">R protein</shortName>
        <ecNumber evidence="11">3.1.21.3</ecNumber>
    </recommendedName>
</protein>
<comment type="similarity">
    <text evidence="2 11">Belongs to the HsdR family.</text>
</comment>
<dbReference type="Proteomes" id="UP000621799">
    <property type="component" value="Unassembled WGS sequence"/>
</dbReference>
<evidence type="ECO:0000256" key="6">
    <source>
        <dbReference type="ARBA" id="ARBA00022747"/>
    </source>
</evidence>
<dbReference type="CDD" id="cd18800">
    <property type="entry name" value="SF2_C_EcoR124I-like"/>
    <property type="match status" value="1"/>
</dbReference>
<dbReference type="GO" id="GO:0005524">
    <property type="term" value="F:ATP binding"/>
    <property type="evidence" value="ECO:0007669"/>
    <property type="project" value="UniProtKB-KW"/>
</dbReference>
<dbReference type="EC" id="3.1.21.3" evidence="11"/>
<feature type="non-terminal residue" evidence="13">
    <location>
        <position position="706"/>
    </location>
</feature>
<reference evidence="13" key="1">
    <citation type="submission" date="2020-10" db="EMBL/GenBank/DDBJ databases">
        <authorList>
            <person name="Castelo-Branco R."/>
            <person name="Eusebio N."/>
            <person name="Adriana R."/>
            <person name="Vieira A."/>
            <person name="Brugerolle De Fraissinette N."/>
            <person name="Rezende De Castro R."/>
            <person name="Schneider M.P."/>
            <person name="Vasconcelos V."/>
            <person name="Leao P.N."/>
        </authorList>
    </citation>
    <scope>NUCLEOTIDE SEQUENCE</scope>
    <source>
        <strain evidence="13">LEGE 11467</strain>
    </source>
</reference>
<dbReference type="Gene3D" id="3.90.1570.50">
    <property type="match status" value="1"/>
</dbReference>
<keyword evidence="5 11" id="KW-0547">Nucleotide-binding</keyword>
<dbReference type="PANTHER" id="PTHR30195">
    <property type="entry name" value="TYPE I SITE-SPECIFIC DEOXYRIBONUCLEASE PROTEIN SUBUNIT M AND R"/>
    <property type="match status" value="1"/>
</dbReference>
<comment type="catalytic activity">
    <reaction evidence="1 11">
        <text>Endonucleolytic cleavage of DNA to give random double-stranded fragments with terminal 5'-phosphates, ATP is simultaneously hydrolyzed.</text>
        <dbReference type="EC" id="3.1.21.3"/>
    </reaction>
</comment>
<dbReference type="EMBL" id="JADEXN010000245">
    <property type="protein sequence ID" value="MBE9041778.1"/>
    <property type="molecule type" value="Genomic_DNA"/>
</dbReference>
<evidence type="ECO:0000256" key="1">
    <source>
        <dbReference type="ARBA" id="ARBA00000851"/>
    </source>
</evidence>